<keyword evidence="4" id="KW-0378">Hydrolase</keyword>
<proteinExistence type="inferred from homology"/>
<feature type="binding site" evidence="6">
    <location>
        <position position="50"/>
    </location>
    <ligand>
        <name>Mg(2+)</name>
        <dbReference type="ChEBI" id="CHEBI:18420"/>
        <label>1</label>
        <note>catalytic</note>
    </ligand>
</feature>
<evidence type="ECO:0000256" key="2">
    <source>
        <dbReference type="ARBA" id="ARBA00009759"/>
    </source>
</evidence>
<reference evidence="8 9" key="1">
    <citation type="submission" date="2018-07" db="EMBL/GenBank/DDBJ databases">
        <title>The complete nuclear genome of the prasinophyte Chloropicon primus (CCMP1205).</title>
        <authorList>
            <person name="Pombert J.-F."/>
            <person name="Otis C."/>
            <person name="Turmel M."/>
            <person name="Lemieux C."/>
        </authorList>
    </citation>
    <scope>NUCLEOTIDE SEQUENCE [LARGE SCALE GENOMIC DNA]</scope>
    <source>
        <strain evidence="8 9">CCMP1205</strain>
    </source>
</reference>
<dbReference type="SUPFAM" id="SSF56655">
    <property type="entry name" value="Carbohydrate phosphatase"/>
    <property type="match status" value="1"/>
</dbReference>
<gene>
    <name evidence="8" type="ORF">A3770_14p73390</name>
</gene>
<dbReference type="PANTHER" id="PTHR43200:SF4">
    <property type="entry name" value="PAP-SPECIFIC PHOSPHATASE, MITOCHONDRIAL-RELATED"/>
    <property type="match status" value="1"/>
</dbReference>
<evidence type="ECO:0000256" key="6">
    <source>
        <dbReference type="PIRSR" id="PIRSR600760-2"/>
    </source>
</evidence>
<keyword evidence="9" id="KW-1185">Reference proteome</keyword>
<evidence type="ECO:0000256" key="4">
    <source>
        <dbReference type="ARBA" id="ARBA00022801"/>
    </source>
</evidence>
<organism evidence="8 9">
    <name type="scientific">Chloropicon primus</name>
    <dbReference type="NCBI Taxonomy" id="1764295"/>
    <lineage>
        <taxon>Eukaryota</taxon>
        <taxon>Viridiplantae</taxon>
        <taxon>Chlorophyta</taxon>
        <taxon>Chloropicophyceae</taxon>
        <taxon>Chloropicales</taxon>
        <taxon>Chloropicaceae</taxon>
        <taxon>Chloropicon</taxon>
    </lineage>
</organism>
<comment type="cofactor">
    <cofactor evidence="1 6">
        <name>Mg(2+)</name>
        <dbReference type="ChEBI" id="CHEBI:18420"/>
    </cofactor>
</comment>
<dbReference type="Proteomes" id="UP000316726">
    <property type="component" value="Chromosome 14"/>
</dbReference>
<dbReference type="GO" id="GO:0000103">
    <property type="term" value="P:sulfate assimilation"/>
    <property type="evidence" value="ECO:0007669"/>
    <property type="project" value="TreeGrafter"/>
</dbReference>
<dbReference type="STRING" id="1764295.A0A5B8MWX6"/>
<evidence type="ECO:0000256" key="3">
    <source>
        <dbReference type="ARBA" id="ARBA00022723"/>
    </source>
</evidence>
<feature type="binding site" evidence="6">
    <location>
        <position position="100"/>
    </location>
    <ligand>
        <name>Mg(2+)</name>
        <dbReference type="ChEBI" id="CHEBI:18420"/>
        <label>1</label>
        <note>catalytic</note>
    </ligand>
</feature>
<keyword evidence="3 6" id="KW-0479">Metal-binding</keyword>
<feature type="region of interest" description="Disordered" evidence="7">
    <location>
        <begin position="69"/>
        <end position="89"/>
    </location>
</feature>
<dbReference type="AlphaFoldDB" id="A0A5B8MWX6"/>
<evidence type="ECO:0000313" key="8">
    <source>
        <dbReference type="EMBL" id="QDZ24821.1"/>
    </source>
</evidence>
<feature type="binding site" evidence="6">
    <location>
        <position position="102"/>
    </location>
    <ligand>
        <name>Mg(2+)</name>
        <dbReference type="ChEBI" id="CHEBI:18420"/>
        <label>1</label>
        <note>catalytic</note>
    </ligand>
</feature>
<dbReference type="GO" id="GO:0046872">
    <property type="term" value="F:metal ion binding"/>
    <property type="evidence" value="ECO:0007669"/>
    <property type="project" value="UniProtKB-KW"/>
</dbReference>
<dbReference type="InterPro" id="IPR000760">
    <property type="entry name" value="Inositol_monophosphatase-like"/>
</dbReference>
<dbReference type="EMBL" id="CP031047">
    <property type="protein sequence ID" value="QDZ24821.1"/>
    <property type="molecule type" value="Genomic_DNA"/>
</dbReference>
<protein>
    <submittedName>
        <fullName evidence="8">Inositol monophosphatase</fullName>
    </submittedName>
</protein>
<feature type="binding site" evidence="6">
    <location>
        <position position="262"/>
    </location>
    <ligand>
        <name>Mg(2+)</name>
        <dbReference type="ChEBI" id="CHEBI:18420"/>
        <label>1</label>
        <note>catalytic</note>
    </ligand>
</feature>
<comment type="similarity">
    <text evidence="2">Belongs to the inositol monophosphatase superfamily.</text>
</comment>
<dbReference type="Pfam" id="PF00459">
    <property type="entry name" value="Inositol_P"/>
    <property type="match status" value="1"/>
</dbReference>
<dbReference type="PANTHER" id="PTHR43200">
    <property type="entry name" value="PHOSPHATASE"/>
    <property type="match status" value="1"/>
</dbReference>
<feature type="binding site" evidence="6">
    <location>
        <position position="103"/>
    </location>
    <ligand>
        <name>Mg(2+)</name>
        <dbReference type="ChEBI" id="CHEBI:18420"/>
        <label>1</label>
        <note>catalytic</note>
    </ligand>
</feature>
<evidence type="ECO:0000313" key="9">
    <source>
        <dbReference type="Proteomes" id="UP000316726"/>
    </source>
</evidence>
<dbReference type="PRINTS" id="PR00377">
    <property type="entry name" value="IMPHPHTASES"/>
</dbReference>
<accession>A0A5B8MWX6</accession>
<name>A0A5B8MWX6_9CHLO</name>
<sequence length="323" mass="34106">MSELAGGSGGKAVKDDLSPVTIADYAIQSLIEQELSEKGLLSDGTPLIAEEDAGNMEFDATEVGKLVNSVVPTPTPTETTTTTEAEDEDDARKQRWWILDPIDGTKGLVSPNLADQYVIGLCLVEEGQPVVGVMGLPNWAKCDLDEEEVCGQGILIAAQKGRGTVAMAVDEDGEGVGASHPGELVSVDGSRTFEEATLLMSKSQDFFDDSLLLGRAYRGRKPKKVLKACCGSLVKYAAVALGLCSLYIEHPVKGKEDLKVWDHASGVLCVTEAGGTVSDLGGDPLFLGKTPCSHFRPGGLGVICSNGRFHPEVVSKLGAEVDR</sequence>
<evidence type="ECO:0000256" key="7">
    <source>
        <dbReference type="SAM" id="MobiDB-lite"/>
    </source>
</evidence>
<dbReference type="InterPro" id="IPR051090">
    <property type="entry name" value="Inositol_monoP_superfamily"/>
</dbReference>
<dbReference type="Gene3D" id="3.30.540.10">
    <property type="entry name" value="Fructose-1,6-Bisphosphatase, subunit A, domain 1"/>
    <property type="match status" value="1"/>
</dbReference>
<dbReference type="OrthoDB" id="411145at2759"/>
<keyword evidence="5 6" id="KW-0460">Magnesium</keyword>
<dbReference type="GO" id="GO:0008441">
    <property type="term" value="F:3'(2'),5'-bisphosphate nucleotidase activity"/>
    <property type="evidence" value="ECO:0007669"/>
    <property type="project" value="TreeGrafter"/>
</dbReference>
<evidence type="ECO:0000256" key="1">
    <source>
        <dbReference type="ARBA" id="ARBA00001946"/>
    </source>
</evidence>
<dbReference type="Gene3D" id="3.40.190.80">
    <property type="match status" value="1"/>
</dbReference>
<evidence type="ECO:0000256" key="5">
    <source>
        <dbReference type="ARBA" id="ARBA00022842"/>
    </source>
</evidence>